<keyword evidence="1" id="KW-0472">Membrane</keyword>
<comment type="caution">
    <text evidence="2">The sequence shown here is derived from an EMBL/GenBank/DDBJ whole genome shotgun (WGS) entry which is preliminary data.</text>
</comment>
<proteinExistence type="predicted"/>
<accession>A0ABQ9VEU6</accession>
<sequence length="243" mass="25631">ATIPVLLDCKLAEGTPKPPRTLLSAQAAALAVCQCLAVESTHPLSPGFEDCSSSEATTPVAVQHIRPARVKRRKQSPVPALPIVVQLMEMGFPRRNIEFALKSLTGASGNASGLPGTWFSWSLFVCLWVPASVLCAHGGLWCALCAHGGLWYAVCSRQPVVCCVAHGGLWCALGLTAACGVQCGTRWPVVCYVAHGGLWYAVAHGGPWCAVRVCAYDGLWCAVWLTVACGVLWLMVACGVLCG</sequence>
<evidence type="ECO:0000256" key="1">
    <source>
        <dbReference type="SAM" id="Phobius"/>
    </source>
</evidence>
<feature type="transmembrane region" description="Helical" evidence="1">
    <location>
        <begin position="222"/>
        <end position="242"/>
    </location>
</feature>
<evidence type="ECO:0000313" key="2">
    <source>
        <dbReference type="EMBL" id="KAK2107757.1"/>
    </source>
</evidence>
<name>A0ABQ9VEU6_SAGOE</name>
<protein>
    <recommendedName>
        <fullName evidence="4">UBA domain-containing protein</fullName>
    </recommendedName>
</protein>
<reference evidence="2 3" key="1">
    <citation type="submission" date="2023-05" db="EMBL/GenBank/DDBJ databases">
        <title>B98-5 Cell Line De Novo Hybrid Assembly: An Optical Mapping Approach.</title>
        <authorList>
            <person name="Kananen K."/>
            <person name="Auerbach J.A."/>
            <person name="Kautto E."/>
            <person name="Blachly J.S."/>
        </authorList>
    </citation>
    <scope>NUCLEOTIDE SEQUENCE [LARGE SCALE GENOMIC DNA]</scope>
    <source>
        <strain evidence="2">B95-8</strain>
        <tissue evidence="2">Cell line</tissue>
    </source>
</reference>
<dbReference type="EMBL" id="JASSZA010000006">
    <property type="protein sequence ID" value="KAK2107757.1"/>
    <property type="molecule type" value="Genomic_DNA"/>
</dbReference>
<keyword evidence="1" id="KW-0812">Transmembrane</keyword>
<evidence type="ECO:0008006" key="4">
    <source>
        <dbReference type="Google" id="ProtNLM"/>
    </source>
</evidence>
<organism evidence="2 3">
    <name type="scientific">Saguinus oedipus</name>
    <name type="common">Cotton-top tamarin</name>
    <name type="synonym">Oedipomidas oedipus</name>
    <dbReference type="NCBI Taxonomy" id="9490"/>
    <lineage>
        <taxon>Eukaryota</taxon>
        <taxon>Metazoa</taxon>
        <taxon>Chordata</taxon>
        <taxon>Craniata</taxon>
        <taxon>Vertebrata</taxon>
        <taxon>Euteleostomi</taxon>
        <taxon>Mammalia</taxon>
        <taxon>Eutheria</taxon>
        <taxon>Euarchontoglires</taxon>
        <taxon>Primates</taxon>
        <taxon>Haplorrhini</taxon>
        <taxon>Platyrrhini</taxon>
        <taxon>Cebidae</taxon>
        <taxon>Callitrichinae</taxon>
        <taxon>Saguinus</taxon>
    </lineage>
</organism>
<keyword evidence="1" id="KW-1133">Transmembrane helix</keyword>
<dbReference type="Proteomes" id="UP001266305">
    <property type="component" value="Unassembled WGS sequence"/>
</dbReference>
<keyword evidence="3" id="KW-1185">Reference proteome</keyword>
<evidence type="ECO:0000313" key="3">
    <source>
        <dbReference type="Proteomes" id="UP001266305"/>
    </source>
</evidence>
<feature type="non-terminal residue" evidence="2">
    <location>
        <position position="1"/>
    </location>
</feature>
<gene>
    <name evidence="2" type="ORF">P7K49_012922</name>
</gene>